<dbReference type="AlphaFoldDB" id="X6MDF6"/>
<dbReference type="OrthoDB" id="1630758at2759"/>
<name>X6MDF6_RETFI</name>
<keyword evidence="3" id="KW-1185">Reference proteome</keyword>
<evidence type="ECO:0000313" key="2">
    <source>
        <dbReference type="EMBL" id="ETO11706.1"/>
    </source>
</evidence>
<evidence type="ECO:0000313" key="3">
    <source>
        <dbReference type="Proteomes" id="UP000023152"/>
    </source>
</evidence>
<dbReference type="Gene3D" id="3.30.40.10">
    <property type="entry name" value="Zinc/RING finger domain, C3HC4 (zinc finger)"/>
    <property type="match status" value="1"/>
</dbReference>
<dbReference type="InterPro" id="IPR013083">
    <property type="entry name" value="Znf_RING/FYVE/PHD"/>
</dbReference>
<accession>X6MDF6</accession>
<reference evidence="2 3" key="1">
    <citation type="journal article" date="2013" name="Curr. Biol.">
        <title>The Genome of the Foraminiferan Reticulomyxa filosa.</title>
        <authorList>
            <person name="Glockner G."/>
            <person name="Hulsmann N."/>
            <person name="Schleicher M."/>
            <person name="Noegel A.A."/>
            <person name="Eichinger L."/>
            <person name="Gallinger C."/>
            <person name="Pawlowski J."/>
            <person name="Sierra R."/>
            <person name="Euteneuer U."/>
            <person name="Pillet L."/>
            <person name="Moustafa A."/>
            <person name="Platzer M."/>
            <person name="Groth M."/>
            <person name="Szafranski K."/>
            <person name="Schliwa M."/>
        </authorList>
    </citation>
    <scope>NUCLEOTIDE SEQUENCE [LARGE SCALE GENOMIC DNA]</scope>
</reference>
<evidence type="ECO:0000256" key="1">
    <source>
        <dbReference type="SAM" id="Coils"/>
    </source>
</evidence>
<dbReference type="Proteomes" id="UP000023152">
    <property type="component" value="Unassembled WGS sequence"/>
</dbReference>
<dbReference type="EMBL" id="ASPP01022133">
    <property type="protein sequence ID" value="ETO11706.1"/>
    <property type="molecule type" value="Genomic_DNA"/>
</dbReference>
<keyword evidence="1" id="KW-0175">Coiled coil</keyword>
<sequence>MLALNVERDEINLENEIETFFSSGCYNKDLVLLTNNQQKLSHLICCICNQIANNAVKLQCNEHENTRQVYLVGEKCLQTYLKQSNDKCPIQQHDHSKEWTKLGEKEGHEDECNYKGKIRRTKKNELESNAEIEKLKESDNEKIKEIQQIKQCQSAFDICIIKLEEILKSNNDKQCKTQCKDFLFF</sequence>
<comment type="caution">
    <text evidence="2">The sequence shown here is derived from an EMBL/GenBank/DDBJ whole genome shotgun (WGS) entry which is preliminary data.</text>
</comment>
<proteinExistence type="predicted"/>
<feature type="coiled-coil region" evidence="1">
    <location>
        <begin position="118"/>
        <end position="149"/>
    </location>
</feature>
<organism evidence="2 3">
    <name type="scientific">Reticulomyxa filosa</name>
    <dbReference type="NCBI Taxonomy" id="46433"/>
    <lineage>
        <taxon>Eukaryota</taxon>
        <taxon>Sar</taxon>
        <taxon>Rhizaria</taxon>
        <taxon>Retaria</taxon>
        <taxon>Foraminifera</taxon>
        <taxon>Monothalamids</taxon>
        <taxon>Reticulomyxidae</taxon>
        <taxon>Reticulomyxa</taxon>
    </lineage>
</organism>
<gene>
    <name evidence="2" type="ORF">RFI_25670</name>
</gene>
<protein>
    <submittedName>
        <fullName evidence="2">Uncharacterized protein</fullName>
    </submittedName>
</protein>